<feature type="transmembrane region" description="Helical" evidence="6">
    <location>
        <begin position="275"/>
        <end position="294"/>
    </location>
</feature>
<evidence type="ECO:0000259" key="7">
    <source>
        <dbReference type="PROSITE" id="PS50850"/>
    </source>
</evidence>
<evidence type="ECO:0000256" key="1">
    <source>
        <dbReference type="ARBA" id="ARBA00004141"/>
    </source>
</evidence>
<evidence type="ECO:0000256" key="2">
    <source>
        <dbReference type="ARBA" id="ARBA00008412"/>
    </source>
</evidence>
<keyword evidence="5 6" id="KW-0472">Membrane</keyword>
<dbReference type="AlphaFoldDB" id="Q8KCI0"/>
<dbReference type="KEGG" id="cte:CT1441"/>
<evidence type="ECO:0000313" key="9">
    <source>
        <dbReference type="Proteomes" id="UP000001007"/>
    </source>
</evidence>
<protein>
    <submittedName>
        <fullName evidence="8">PucC protein</fullName>
    </submittedName>
</protein>
<evidence type="ECO:0000313" key="8">
    <source>
        <dbReference type="EMBL" id="AAM72669.1"/>
    </source>
</evidence>
<gene>
    <name evidence="8" type="primary">pucC</name>
    <name evidence="8" type="ordered locus">CT1441</name>
</gene>
<feature type="transmembrane region" description="Helical" evidence="6">
    <location>
        <begin position="152"/>
        <end position="174"/>
    </location>
</feature>
<dbReference type="SUPFAM" id="SSF103473">
    <property type="entry name" value="MFS general substrate transporter"/>
    <property type="match status" value="1"/>
</dbReference>
<dbReference type="OrthoDB" id="596481at2"/>
<keyword evidence="9" id="KW-1185">Reference proteome</keyword>
<feature type="transmembrane region" description="Helical" evidence="6">
    <location>
        <begin position="520"/>
        <end position="541"/>
    </location>
</feature>
<keyword evidence="3 6" id="KW-0812">Transmembrane</keyword>
<dbReference type="PROSITE" id="PS50850">
    <property type="entry name" value="MFS"/>
    <property type="match status" value="1"/>
</dbReference>
<feature type="transmembrane region" description="Helical" evidence="6">
    <location>
        <begin position="452"/>
        <end position="473"/>
    </location>
</feature>
<accession>Q8KCI0</accession>
<reference evidence="8 9" key="1">
    <citation type="journal article" date="2002" name="Proc. Natl. Acad. Sci. U.S.A.">
        <title>The complete genome sequence of Chlorobium tepidum TLS, a photosynthetic, anaerobic, green-sulfur bacterium.</title>
        <authorList>
            <person name="Eisen J.A."/>
            <person name="Nelson K.E."/>
            <person name="Paulsen I.T."/>
            <person name="Heidelberg J.F."/>
            <person name="Wu M."/>
            <person name="Dodson R.J."/>
            <person name="Deboy R."/>
            <person name="Gwinn M.L."/>
            <person name="Nelson W.C."/>
            <person name="Haft D.H."/>
            <person name="Hickey E.K."/>
            <person name="Peterson J.D."/>
            <person name="Durkin A.S."/>
            <person name="Kolonay J.L."/>
            <person name="Yang F."/>
            <person name="Holt I."/>
            <person name="Umayam L.A."/>
            <person name="Mason T."/>
            <person name="Brenner M."/>
            <person name="Shea T.P."/>
            <person name="Parksey D."/>
            <person name="Nierman W.C."/>
            <person name="Feldblyum T.V."/>
            <person name="Hansen C.L."/>
            <person name="Craven M.B."/>
            <person name="Radune D."/>
            <person name="Vamathevan J."/>
            <person name="Khouri H."/>
            <person name="White O."/>
            <person name="Gruber T.M."/>
            <person name="Ketchum K.A."/>
            <person name="Venter J.C."/>
            <person name="Tettelin H."/>
            <person name="Bryant D.A."/>
            <person name="Fraser C.M."/>
        </authorList>
    </citation>
    <scope>NUCLEOTIDE SEQUENCE [LARGE SCALE GENOMIC DNA]</scope>
    <source>
        <strain evidence="9">ATCC 49652 / DSM 12025 / NBRC 103806 / TLS</strain>
    </source>
</reference>
<dbReference type="GO" id="GO:0022857">
    <property type="term" value="F:transmembrane transporter activity"/>
    <property type="evidence" value="ECO:0007669"/>
    <property type="project" value="InterPro"/>
</dbReference>
<feature type="transmembrane region" description="Helical" evidence="6">
    <location>
        <begin position="398"/>
        <end position="419"/>
    </location>
</feature>
<name>Q8KCI0_CHLTE</name>
<sequence>MERVRKKSRNPESEGTVKQDLEMRASSFLASALPASSYRGVISASVHGTWRSTPKMIFDAHEEAPFENHDNQIHPDFQGWPQDAILEKARVLCKLWPCLMKRLSDSSNPFPRFMNKFFRIFNLVRLSLFQIGFGIMLGFVQDILNRVMIKELFLPATIALGLISLKELLAILGVKVWAGNLSDRYAIFGYRRTPYVLIGLVSCIVSFILAPTTAYEVRLDGTGSLVSIIFSALGDVGLWKLSAIFLVFGFGLQVATTAYYALIADMVDEKDIGKIAGASWTLMVLTAIISNYSIGSYLKVFTPERLTQVAEIGGLVALTFGLIAVLGVERRNAGVGVHKEKHSIPFSQAIRLLASSPNTMLFALYIFISIFALFANEVVMDPFGAEVFGMQVSETTKLFKPVMGGTQLIFMLLTGFLLSRIGTRRGAYFGNVFGAVGFGLIIAAGFMHDVQFLRIALVVTGIGLGAASVSNITMMMNMTAGRSGIYMGLWGTAQSLAIFIGHSSAGVIRDLVFHFSGNHMLAYAAIFVLEIIAFTISSLVLPHVSREAFEAESAEKMLELEAAAEAG</sequence>
<evidence type="ECO:0000256" key="3">
    <source>
        <dbReference type="ARBA" id="ARBA00022692"/>
    </source>
</evidence>
<dbReference type="Pfam" id="PF03209">
    <property type="entry name" value="PUCC"/>
    <property type="match status" value="1"/>
</dbReference>
<feature type="transmembrane region" description="Helical" evidence="6">
    <location>
        <begin position="243"/>
        <end position="263"/>
    </location>
</feature>
<comment type="subcellular location">
    <subcellularLocation>
        <location evidence="1">Membrane</location>
        <topology evidence="1">Multi-pass membrane protein</topology>
    </subcellularLocation>
</comment>
<dbReference type="HOGENOM" id="CLU_030017_1_0_10"/>
<dbReference type="GO" id="GO:0016020">
    <property type="term" value="C:membrane"/>
    <property type="evidence" value="ECO:0007669"/>
    <property type="project" value="UniProtKB-SubCell"/>
</dbReference>
<dbReference type="CDD" id="cd06176">
    <property type="entry name" value="MFS_BCD_PucC-like"/>
    <property type="match status" value="1"/>
</dbReference>
<dbReference type="PATRIC" id="fig|194439.7.peg.1307"/>
<dbReference type="PANTHER" id="PTHR23538:SF1">
    <property type="entry name" value="44.5 KD BACTERIOCHLOROPHYLL SYNTHASE SUBUNIT"/>
    <property type="match status" value="1"/>
</dbReference>
<dbReference type="eggNOG" id="COG2270">
    <property type="taxonomic scope" value="Bacteria"/>
</dbReference>
<dbReference type="PANTHER" id="PTHR23538">
    <property type="entry name" value="44.5 KD BACTERIOCHLOROPHYLL SYNTHASE SUBUNIT"/>
    <property type="match status" value="1"/>
</dbReference>
<dbReference type="EMBL" id="AE006470">
    <property type="protein sequence ID" value="AAM72669.1"/>
    <property type="molecule type" value="Genomic_DNA"/>
</dbReference>
<feature type="transmembrane region" description="Helical" evidence="6">
    <location>
        <begin position="306"/>
        <end position="328"/>
    </location>
</feature>
<feature type="transmembrane region" description="Helical" evidence="6">
    <location>
        <begin position="195"/>
        <end position="215"/>
    </location>
</feature>
<feature type="transmembrane region" description="Helical" evidence="6">
    <location>
        <begin position="349"/>
        <end position="374"/>
    </location>
</feature>
<dbReference type="STRING" id="194439.CT1441"/>
<keyword evidence="4 6" id="KW-1133">Transmembrane helix</keyword>
<dbReference type="InterPro" id="IPR004896">
    <property type="entry name" value="PucC-rel"/>
</dbReference>
<feature type="domain" description="Major facilitator superfamily (MFS) profile" evidence="7">
    <location>
        <begin position="351"/>
        <end position="567"/>
    </location>
</feature>
<organism evidence="8 9">
    <name type="scientific">Chlorobaculum tepidum (strain ATCC 49652 / DSM 12025 / NBRC 103806 / TLS)</name>
    <name type="common">Chlorobium tepidum</name>
    <dbReference type="NCBI Taxonomy" id="194439"/>
    <lineage>
        <taxon>Bacteria</taxon>
        <taxon>Pseudomonadati</taxon>
        <taxon>Chlorobiota</taxon>
        <taxon>Chlorobiia</taxon>
        <taxon>Chlorobiales</taxon>
        <taxon>Chlorobiaceae</taxon>
        <taxon>Chlorobaculum</taxon>
    </lineage>
</organism>
<dbReference type="EnsemblBacteria" id="AAM72669">
    <property type="protein sequence ID" value="AAM72669"/>
    <property type="gene ID" value="CT1441"/>
</dbReference>
<feature type="transmembrane region" description="Helical" evidence="6">
    <location>
        <begin position="426"/>
        <end position="446"/>
    </location>
</feature>
<evidence type="ECO:0000256" key="4">
    <source>
        <dbReference type="ARBA" id="ARBA00022989"/>
    </source>
</evidence>
<evidence type="ECO:0000256" key="6">
    <source>
        <dbReference type="SAM" id="Phobius"/>
    </source>
</evidence>
<comment type="similarity">
    <text evidence="2">Belongs to the PucC family.</text>
</comment>
<dbReference type="InterPro" id="IPR036259">
    <property type="entry name" value="MFS_trans_sf"/>
</dbReference>
<feature type="transmembrane region" description="Helical" evidence="6">
    <location>
        <begin position="120"/>
        <end position="140"/>
    </location>
</feature>
<evidence type="ECO:0000256" key="5">
    <source>
        <dbReference type="ARBA" id="ARBA00023136"/>
    </source>
</evidence>
<dbReference type="InterPro" id="IPR020846">
    <property type="entry name" value="MFS_dom"/>
</dbReference>
<feature type="transmembrane region" description="Helical" evidence="6">
    <location>
        <begin position="485"/>
        <end position="508"/>
    </location>
</feature>
<dbReference type="InterPro" id="IPR026036">
    <property type="entry name" value="PucC"/>
</dbReference>
<dbReference type="Proteomes" id="UP000001007">
    <property type="component" value="Chromosome"/>
</dbReference>
<dbReference type="Gene3D" id="1.20.1250.20">
    <property type="entry name" value="MFS general substrate transporter like domains"/>
    <property type="match status" value="2"/>
</dbReference>
<proteinExistence type="inferred from homology"/>